<accession>A0A3P8KY71</accession>
<proteinExistence type="predicted"/>
<dbReference type="EMBL" id="UZAL01049490">
    <property type="protein sequence ID" value="VDP86279.1"/>
    <property type="molecule type" value="Genomic_DNA"/>
</dbReference>
<dbReference type="Proteomes" id="UP000269396">
    <property type="component" value="Unassembled WGS sequence"/>
</dbReference>
<reference evidence="1 2" key="1">
    <citation type="submission" date="2018-11" db="EMBL/GenBank/DDBJ databases">
        <authorList>
            <consortium name="Pathogen Informatics"/>
        </authorList>
    </citation>
    <scope>NUCLEOTIDE SEQUENCE [LARGE SCALE GENOMIC DNA]</scope>
    <source>
        <strain>Denwood</strain>
        <strain evidence="2">Zambia</strain>
    </source>
</reference>
<gene>
    <name evidence="1" type="ORF">SMTD_LOCUS22031</name>
</gene>
<organism evidence="1 2">
    <name type="scientific">Schistosoma mattheei</name>
    <dbReference type="NCBI Taxonomy" id="31246"/>
    <lineage>
        <taxon>Eukaryota</taxon>
        <taxon>Metazoa</taxon>
        <taxon>Spiralia</taxon>
        <taxon>Lophotrochozoa</taxon>
        <taxon>Platyhelminthes</taxon>
        <taxon>Trematoda</taxon>
        <taxon>Digenea</taxon>
        <taxon>Strigeidida</taxon>
        <taxon>Schistosomatoidea</taxon>
        <taxon>Schistosomatidae</taxon>
        <taxon>Schistosoma</taxon>
    </lineage>
</organism>
<dbReference type="AlphaFoldDB" id="A0A3P8KY71"/>
<sequence>MLNYLLIITIIKSPNLYPLQSHHHHQLIHRRILLQLILIM</sequence>
<protein>
    <submittedName>
        <fullName evidence="1">Uncharacterized protein</fullName>
    </submittedName>
</protein>
<keyword evidence="2" id="KW-1185">Reference proteome</keyword>
<evidence type="ECO:0000313" key="1">
    <source>
        <dbReference type="EMBL" id="VDP86279.1"/>
    </source>
</evidence>
<evidence type="ECO:0000313" key="2">
    <source>
        <dbReference type="Proteomes" id="UP000269396"/>
    </source>
</evidence>
<name>A0A3P8KY71_9TREM</name>